<sequence>MHYLLRLLLMANLVVKKQDGSLLFDTAKITYGLVKSGNLSVIETWWRRSFKGGNVDPNWGGNWTDSGVSPSVAFSDVIYGFTVVGATSPIVFLTGSGCLQGTKISGDSMTFLYTNASVNTKFYCFDLMKDAIAGSPYLKTRQTDGAVTFNSLQLALNVVASIQAPAPTGTQESQYPIPTGSRPYANAVLSVEQRQTPPSYQSNILTAKVTININPGIEYAACLPWSRGCQIWLYGNNETRTTYRYGGSEGCGGVVGGIQFMFGPAGGTPEDSPMVVTGTPMPPNFSQVATDRLPTALVIETANLPFPFN</sequence>
<dbReference type="EMBL" id="VSRO01000007">
    <property type="protein sequence ID" value="TYK57267.1"/>
    <property type="molecule type" value="Genomic_DNA"/>
</dbReference>
<evidence type="ECO:0000313" key="1">
    <source>
        <dbReference type="EMBL" id="TYK53900.1"/>
    </source>
</evidence>
<accession>A0A5D3G1H6</accession>
<organism evidence="1 3">
    <name type="scientific">Pseudomonas synxantha</name>
    <dbReference type="NCBI Taxonomy" id="47883"/>
    <lineage>
        <taxon>Bacteria</taxon>
        <taxon>Pseudomonadati</taxon>
        <taxon>Pseudomonadota</taxon>
        <taxon>Gammaproteobacteria</taxon>
        <taxon>Pseudomonadales</taxon>
        <taxon>Pseudomonadaceae</taxon>
        <taxon>Pseudomonas</taxon>
    </lineage>
</organism>
<reference evidence="1 3" key="1">
    <citation type="submission" date="2019-08" db="EMBL/GenBank/DDBJ databases">
        <title>Subclass B2 metallo-beta lactamase from Pseudomonas synxantha.</title>
        <authorList>
            <person name="Poirel L."/>
            <person name="Palmieri M."/>
            <person name="Masseron A."/>
            <person name="Perreten V."/>
            <person name="Nordman P."/>
        </authorList>
    </citation>
    <scope>NUCLEOTIDE SEQUENCE [LARGE SCALE GENOMIC DNA]</scope>
    <source>
        <strain evidence="1 3">MCP106</strain>
    </source>
</reference>
<protein>
    <submittedName>
        <fullName evidence="1">Uncharacterized protein</fullName>
    </submittedName>
</protein>
<comment type="caution">
    <text evidence="1">The sequence shown here is derived from an EMBL/GenBank/DDBJ whole genome shotgun (WGS) entry which is preliminary data.</text>
</comment>
<reference evidence="1 3" key="2">
    <citation type="submission" date="2019-08" db="EMBL/GenBank/DDBJ databases">
        <authorList>
            <person name="Brilhante M."/>
            <person name="Perreten V."/>
        </authorList>
    </citation>
    <scope>NUCLEOTIDE SEQUENCE [LARGE SCALE GENOMIC DNA]</scope>
    <source>
        <strain evidence="1 3">MCP106</strain>
    </source>
</reference>
<dbReference type="Proteomes" id="UP000324029">
    <property type="component" value="Unassembled WGS sequence"/>
</dbReference>
<dbReference type="AlphaFoldDB" id="A0A5D3G1H6"/>
<name>A0A5D3G1H6_9PSED</name>
<dbReference type="EMBL" id="VSRO01000028">
    <property type="protein sequence ID" value="TYK53900.1"/>
    <property type="molecule type" value="Genomic_DNA"/>
</dbReference>
<proteinExistence type="predicted"/>
<gene>
    <name evidence="2" type="ORF">FXO26_16225</name>
    <name evidence="1" type="ORF">FXO26_30395</name>
</gene>
<evidence type="ECO:0000313" key="2">
    <source>
        <dbReference type="EMBL" id="TYK57267.1"/>
    </source>
</evidence>
<evidence type="ECO:0000313" key="3">
    <source>
        <dbReference type="Proteomes" id="UP000324029"/>
    </source>
</evidence>